<dbReference type="Proteomes" id="UP000049127">
    <property type="component" value="Unassembled WGS sequence"/>
</dbReference>
<dbReference type="EMBL" id="CEKZ01000003">
    <property type="protein sequence ID" value="CEQ03884.1"/>
    <property type="molecule type" value="Genomic_DNA"/>
</dbReference>
<evidence type="ECO:0000313" key="2">
    <source>
        <dbReference type="Proteomes" id="UP000049127"/>
    </source>
</evidence>
<name>A0A0C7QD68_PARSO</name>
<evidence type="ECO:0000313" key="1">
    <source>
        <dbReference type="EMBL" id="CEQ03884.1"/>
    </source>
</evidence>
<accession>A0A0C7QD68</accession>
<organism evidence="1 2">
    <name type="scientific">Paraclostridium sordellii</name>
    <name type="common">Clostridium sordellii</name>
    <dbReference type="NCBI Taxonomy" id="1505"/>
    <lineage>
        <taxon>Bacteria</taxon>
        <taxon>Bacillati</taxon>
        <taxon>Bacillota</taxon>
        <taxon>Clostridia</taxon>
        <taxon>Peptostreptococcales</taxon>
        <taxon>Peptostreptococcaceae</taxon>
        <taxon>Paraclostridium</taxon>
    </lineage>
</organism>
<protein>
    <submittedName>
        <fullName evidence="1">Uncharacterized protein</fullName>
    </submittedName>
</protein>
<gene>
    <name evidence="1" type="ORF">R28058_16171</name>
</gene>
<sequence>MTNNKLKKGQYDNALQYTKYILSNSSSIDELISKNNMHFKYCEELKNEFKEKK</sequence>
<dbReference type="OrthoDB" id="1758148at2"/>
<dbReference type="RefSeq" id="WP_155484419.1">
    <property type="nucleotide sequence ID" value="NZ_CDNF01000003.1"/>
</dbReference>
<reference evidence="1 2" key="1">
    <citation type="submission" date="2015-01" db="EMBL/GenBank/DDBJ databases">
        <authorList>
            <person name="Aslett A.Martin."/>
            <person name="De Silva Nishadi"/>
        </authorList>
    </citation>
    <scope>NUCLEOTIDE SEQUENCE [LARGE SCALE GENOMIC DNA]</scope>
    <source>
        <strain evidence="1 2">R28058</strain>
    </source>
</reference>
<proteinExistence type="predicted"/>
<dbReference type="AlphaFoldDB" id="A0A0C7QD68"/>